<dbReference type="SUPFAM" id="SSF50685">
    <property type="entry name" value="Barwin-like endoglucanases"/>
    <property type="match status" value="1"/>
</dbReference>
<comment type="caution">
    <text evidence="4">The sequence shown here is derived from an EMBL/GenBank/DDBJ whole genome shotgun (WGS) entry which is preliminary data.</text>
</comment>
<feature type="compositionally biased region" description="Low complexity" evidence="2">
    <location>
        <begin position="134"/>
        <end position="162"/>
    </location>
</feature>
<accession>A0ABR3X9C8</accession>
<sequence>MAPISKSVALAGALFSVLSTAVPLNKRAVVWETVTDVVWTTVDTTVTITPGQTSFSIPTPTGGPGHFVELTAASEASSTPVASSSSSAAAVQTVAAVQAPQPSQESSSVAAAPSTTAAPAPVPTSSIVTPAPEPTSSASATSSAPAPSSSSSSGGSGYSGQCSESSPCSGDGTYYDTATTASNPSSCGTTDDGLTENVLALPVGMMSEKYCGKTVTVNYNGKTAQGKVVDKCMGCQGDSIDLSRHFFGDLADLSEGRLSDVKWYIN</sequence>
<gene>
    <name evidence="4" type="ORF">Plec18167_006875</name>
</gene>
<evidence type="ECO:0000313" key="5">
    <source>
        <dbReference type="Proteomes" id="UP001583193"/>
    </source>
</evidence>
<evidence type="ECO:0008006" key="6">
    <source>
        <dbReference type="Google" id="ProtNLM"/>
    </source>
</evidence>
<organism evidence="4 5">
    <name type="scientific">Paecilomyces lecythidis</name>
    <dbReference type="NCBI Taxonomy" id="3004212"/>
    <lineage>
        <taxon>Eukaryota</taxon>
        <taxon>Fungi</taxon>
        <taxon>Dikarya</taxon>
        <taxon>Ascomycota</taxon>
        <taxon>Pezizomycotina</taxon>
        <taxon>Eurotiomycetes</taxon>
        <taxon>Eurotiomycetidae</taxon>
        <taxon>Eurotiales</taxon>
        <taxon>Thermoascaceae</taxon>
        <taxon>Paecilomyces</taxon>
    </lineage>
</organism>
<dbReference type="Gene3D" id="2.40.40.10">
    <property type="entry name" value="RlpA-like domain"/>
    <property type="match status" value="1"/>
</dbReference>
<feature type="chain" id="PRO_5045398965" description="Allergen Asp f 7" evidence="3">
    <location>
        <begin position="22"/>
        <end position="266"/>
    </location>
</feature>
<dbReference type="PANTHER" id="PTHR31836">
    <property type="match status" value="1"/>
</dbReference>
<dbReference type="EMBL" id="JAVDPF010000025">
    <property type="protein sequence ID" value="KAL1872272.1"/>
    <property type="molecule type" value="Genomic_DNA"/>
</dbReference>
<dbReference type="CDD" id="cd22191">
    <property type="entry name" value="DPBB_RlpA_EXP_N-like"/>
    <property type="match status" value="1"/>
</dbReference>
<evidence type="ECO:0000313" key="4">
    <source>
        <dbReference type="EMBL" id="KAL1872272.1"/>
    </source>
</evidence>
<keyword evidence="1 3" id="KW-0732">Signal</keyword>
<evidence type="ECO:0000256" key="2">
    <source>
        <dbReference type="SAM" id="MobiDB-lite"/>
    </source>
</evidence>
<name>A0ABR3X9C8_9EURO</name>
<dbReference type="InterPro" id="IPR036908">
    <property type="entry name" value="RlpA-like_sf"/>
</dbReference>
<dbReference type="PANTHER" id="PTHR31836:SF28">
    <property type="entry name" value="SRCR DOMAIN-CONTAINING PROTEIN-RELATED"/>
    <property type="match status" value="1"/>
</dbReference>
<keyword evidence="5" id="KW-1185">Reference proteome</keyword>
<dbReference type="Proteomes" id="UP001583193">
    <property type="component" value="Unassembled WGS sequence"/>
</dbReference>
<feature type="region of interest" description="Disordered" evidence="2">
    <location>
        <begin position="102"/>
        <end position="162"/>
    </location>
</feature>
<dbReference type="InterPro" id="IPR051477">
    <property type="entry name" value="Expansin_CellWall"/>
</dbReference>
<proteinExistence type="predicted"/>
<feature type="signal peptide" evidence="3">
    <location>
        <begin position="1"/>
        <end position="21"/>
    </location>
</feature>
<feature type="compositionally biased region" description="Low complexity" evidence="2">
    <location>
        <begin position="102"/>
        <end position="126"/>
    </location>
</feature>
<protein>
    <recommendedName>
        <fullName evidence="6">Allergen Asp f 7</fullName>
    </recommendedName>
</protein>
<reference evidence="4 5" key="1">
    <citation type="journal article" date="2024" name="IMA Fungus">
        <title>IMA Genome - F19 : A genome assembly and annotation guide to empower mycologists, including annotated draft genome sequences of Ceratocystis pirilliformis, Diaporthe australafricana, Fusarium ophioides, Paecilomyces lecythidis, and Sporothrix stenoceras.</title>
        <authorList>
            <person name="Aylward J."/>
            <person name="Wilson A.M."/>
            <person name="Visagie C.M."/>
            <person name="Spraker J."/>
            <person name="Barnes I."/>
            <person name="Buitendag C."/>
            <person name="Ceriani C."/>
            <person name="Del Mar Angel L."/>
            <person name="du Plessis D."/>
            <person name="Fuchs T."/>
            <person name="Gasser K."/>
            <person name="Kramer D."/>
            <person name="Li W."/>
            <person name="Munsamy K."/>
            <person name="Piso A."/>
            <person name="Price J.L."/>
            <person name="Sonnekus B."/>
            <person name="Thomas C."/>
            <person name="van der Nest A."/>
            <person name="van Dijk A."/>
            <person name="van Heerden A."/>
            <person name="van Vuuren N."/>
            <person name="Yilmaz N."/>
            <person name="Duong T.A."/>
            <person name="van der Merwe N.A."/>
            <person name="Wingfield M.J."/>
            <person name="Wingfield B.D."/>
        </authorList>
    </citation>
    <scope>NUCLEOTIDE SEQUENCE [LARGE SCALE GENOMIC DNA]</scope>
    <source>
        <strain evidence="4 5">CMW 18167</strain>
    </source>
</reference>
<evidence type="ECO:0000256" key="3">
    <source>
        <dbReference type="SAM" id="SignalP"/>
    </source>
</evidence>
<evidence type="ECO:0000256" key="1">
    <source>
        <dbReference type="ARBA" id="ARBA00022729"/>
    </source>
</evidence>